<dbReference type="Pfam" id="PF00015">
    <property type="entry name" value="MCPsignal"/>
    <property type="match status" value="1"/>
</dbReference>
<protein>
    <submittedName>
        <fullName evidence="4">Methyl-accepting chemotaxis protein</fullName>
    </submittedName>
</protein>
<proteinExistence type="predicted"/>
<dbReference type="SUPFAM" id="SSF58104">
    <property type="entry name" value="Methyl-accepting chemotaxis protein (MCP) signaling domain"/>
    <property type="match status" value="1"/>
</dbReference>
<sequence length="277" mass="30364">MDSVNNEILNHVCKSSKYFYEALREDTAIIISDLEKYIEFIPAKNFNINVNIGEKLNKKALMVKAMNQDSKIIENLDKDVFGTDMKCLAAPIKDVRGKVIGSICTCVNIEENLDLVNNIKTLMDATNQVTESVEEVASGASELAKHGQEAINLVNETLDKAEKTTKALEIIQNIAAQTNLLGLNAAIESARAGEHGKGFAVVANEVRKLSARSKEAAVEIKDIIYEMNDSVNKINDSISSTGSISEEQAASTEEISATMDSIRESVEKLSKFVQDFK</sequence>
<organism evidence="4 5">
    <name type="scientific">Clostridium oceanicum</name>
    <dbReference type="NCBI Taxonomy" id="1543"/>
    <lineage>
        <taxon>Bacteria</taxon>
        <taxon>Bacillati</taxon>
        <taxon>Bacillota</taxon>
        <taxon>Clostridia</taxon>
        <taxon>Eubacteriales</taxon>
        <taxon>Clostridiaceae</taxon>
        <taxon>Clostridium</taxon>
    </lineage>
</organism>
<dbReference type="PROSITE" id="PS50111">
    <property type="entry name" value="CHEMOTAXIS_TRANSDUC_2"/>
    <property type="match status" value="1"/>
</dbReference>
<gene>
    <name evidence="4" type="ORF">GCM10008906_14840</name>
</gene>
<reference evidence="5" key="1">
    <citation type="journal article" date="2019" name="Int. J. Syst. Evol. Microbiol.">
        <title>The Global Catalogue of Microorganisms (GCM) 10K type strain sequencing project: providing services to taxonomists for standard genome sequencing and annotation.</title>
        <authorList>
            <consortium name="The Broad Institute Genomics Platform"/>
            <consortium name="The Broad Institute Genome Sequencing Center for Infectious Disease"/>
            <person name="Wu L."/>
            <person name="Ma J."/>
        </authorList>
    </citation>
    <scope>NUCLEOTIDE SEQUENCE [LARGE SCALE GENOMIC DNA]</scope>
    <source>
        <strain evidence="5">JCM 1407</strain>
    </source>
</reference>
<evidence type="ECO:0000259" key="3">
    <source>
        <dbReference type="PROSITE" id="PS50111"/>
    </source>
</evidence>
<dbReference type="Gene3D" id="1.10.287.950">
    <property type="entry name" value="Methyl-accepting chemotaxis protein"/>
    <property type="match status" value="1"/>
</dbReference>
<comment type="caution">
    <text evidence="4">The sequence shown here is derived from an EMBL/GenBank/DDBJ whole genome shotgun (WGS) entry which is preliminary data.</text>
</comment>
<dbReference type="Proteomes" id="UP001501510">
    <property type="component" value="Unassembled WGS sequence"/>
</dbReference>
<evidence type="ECO:0000313" key="4">
    <source>
        <dbReference type="EMBL" id="GAA0737999.1"/>
    </source>
</evidence>
<dbReference type="PANTHER" id="PTHR32089:SF112">
    <property type="entry name" value="LYSOZYME-LIKE PROTEIN-RELATED"/>
    <property type="match status" value="1"/>
</dbReference>
<dbReference type="EMBL" id="BAAACG010000008">
    <property type="protein sequence ID" value="GAA0737999.1"/>
    <property type="molecule type" value="Genomic_DNA"/>
</dbReference>
<dbReference type="PANTHER" id="PTHR32089">
    <property type="entry name" value="METHYL-ACCEPTING CHEMOTAXIS PROTEIN MCPB"/>
    <property type="match status" value="1"/>
</dbReference>
<dbReference type="SMART" id="SM00283">
    <property type="entry name" value="MA"/>
    <property type="match status" value="1"/>
</dbReference>
<feature type="domain" description="Methyl-accepting transducer" evidence="3">
    <location>
        <begin position="114"/>
        <end position="277"/>
    </location>
</feature>
<accession>A0ABP3ULL6</accession>
<dbReference type="RefSeq" id="WP_343760404.1">
    <property type="nucleotide sequence ID" value="NZ_BAAACG010000008.1"/>
</dbReference>
<evidence type="ECO:0000256" key="2">
    <source>
        <dbReference type="PROSITE-ProRule" id="PRU00284"/>
    </source>
</evidence>
<evidence type="ECO:0000313" key="5">
    <source>
        <dbReference type="Proteomes" id="UP001501510"/>
    </source>
</evidence>
<keyword evidence="1 2" id="KW-0807">Transducer</keyword>
<dbReference type="InterPro" id="IPR004089">
    <property type="entry name" value="MCPsignal_dom"/>
</dbReference>
<name>A0ABP3ULL6_9CLOT</name>
<evidence type="ECO:0000256" key="1">
    <source>
        <dbReference type="ARBA" id="ARBA00023224"/>
    </source>
</evidence>
<keyword evidence="5" id="KW-1185">Reference proteome</keyword>